<accession>A0A9X4D8N2</accession>
<dbReference type="Proteomes" id="UP001150728">
    <property type="component" value="Unassembled WGS sequence"/>
</dbReference>
<gene>
    <name evidence="2" type="ORF">NP554_09810</name>
</gene>
<name>A0A9X4D8N2_9PSED</name>
<sequence>MTDLTKEQILKRLASGTVIRDWSAVGALARSHINLLLRDQFLQGYTDQSFIAPMSSQFDLDEGGELRGEFRNLVFGPPQLSFEDATLLSAVTTVRMSILSGDYVQHAHLPGSPPILLRAYSVDEAMGYAVSAQVELKLQQSASGQYTQLMLALSDARPDTLECELGTTPYASKQIGQAVFSHWLEQPGYRQVYILAQFDREDYASMSPMGIKVLTQMAPWGGKTDKASKDKAASEGDGAVLLLMQTRSHLLPGTLPQPGHDFPFLLPGTAAAGAEYSCTVLLDPVNEGKRAEPLTQVLRPVRMPNAHRYTYSAGDKFVPADVVGFGHISPTEGTCRVEPGIKSIVAQETLPFKLEGSTPAEGWNTTNIRSTAASGDITDAGVYTSRDADAFTADSQISLVTGRYGSDGDQQRAALLIEHVRPVQISPRVMTTGANGVPIQLAASSVDGGTLRWEKVDTPQSLRASRGPQRVGNHEKHDLTGAYSADLGKLEDLGNGKARFTPAKIEQDTPEILFQVIRATDTRSGAFADATVVIVTRPQYFSVDPFYVADYKPNGTVPFSVKGTPPGLTWHWFGEGEIGQDGIYTPPLAAKLPVTVVMADWQNLNSGYAIIEHRPVVLASPATSGWDDLAVFSIELLSPGVCFANGMQQIEVLITIKTKVDGLGVSPPISDTELASLKLFNTEGGKVIEFLPAGEEGLEPDDPSKPGTWAVSKDRNRVGTRPGATQGETLPMDASTRTKHLFLLTNSVGTLFVGAQFTGDDRIPYKSTSYNDGNSKVKVTGEAPPEKYTEDAYTFKRIPVKGWEGENTEDFDKTDDTTDYWVLAGAKSDEFKTLSFLRLKFDDDNKVSMIRWESNQRKEKYCSFTSFAFTPLKPAVMQYPQNAENPEDPEKYLVYDGLLQALVKAQVGDPDFLDTELVESAKPGRGDVCFALHRVSNLPLFYDSEKDKREKWRAPLERPLLFRLMDQFGNWHRLKVDFHLASGVKGSRDKLSFSVR</sequence>
<evidence type="ECO:0000256" key="1">
    <source>
        <dbReference type="SAM" id="MobiDB-lite"/>
    </source>
</evidence>
<proteinExistence type="predicted"/>
<reference evidence="2" key="1">
    <citation type="submission" date="2022-07" db="EMBL/GenBank/DDBJ databases">
        <title>Multi-strain Analysis of Pseudomonas putida Reveals Metabolic and Genetic Diversity.</title>
        <authorList>
            <person name="Monk J.M."/>
        </authorList>
    </citation>
    <scope>NUCLEOTIDE SEQUENCE</scope>
    <source>
        <strain evidence="2">17633</strain>
    </source>
</reference>
<comment type="caution">
    <text evidence="2">The sequence shown here is derived from an EMBL/GenBank/DDBJ whole genome shotgun (WGS) entry which is preliminary data.</text>
</comment>
<feature type="region of interest" description="Disordered" evidence="1">
    <location>
        <begin position="694"/>
        <end position="731"/>
    </location>
</feature>
<protein>
    <recommendedName>
        <fullName evidence="4">Imidazoleglycerol-phosphate synthase</fullName>
    </recommendedName>
</protein>
<organism evidence="2 3">
    <name type="scientific">Pseudomonas asiatica</name>
    <dbReference type="NCBI Taxonomy" id="2219225"/>
    <lineage>
        <taxon>Bacteria</taxon>
        <taxon>Pseudomonadati</taxon>
        <taxon>Pseudomonadota</taxon>
        <taxon>Gammaproteobacteria</taxon>
        <taxon>Pseudomonadales</taxon>
        <taxon>Pseudomonadaceae</taxon>
        <taxon>Pseudomonas</taxon>
    </lineage>
</organism>
<dbReference type="AlphaFoldDB" id="A0A9X4D8N2"/>
<dbReference type="RefSeq" id="WP_274120098.1">
    <property type="nucleotide sequence ID" value="NZ_JANIAM010000006.1"/>
</dbReference>
<evidence type="ECO:0000313" key="3">
    <source>
        <dbReference type="Proteomes" id="UP001150728"/>
    </source>
</evidence>
<evidence type="ECO:0008006" key="4">
    <source>
        <dbReference type="Google" id="ProtNLM"/>
    </source>
</evidence>
<evidence type="ECO:0000313" key="2">
    <source>
        <dbReference type="EMBL" id="MDD2112083.1"/>
    </source>
</evidence>
<dbReference type="EMBL" id="JANIAM010000006">
    <property type="protein sequence ID" value="MDD2112083.1"/>
    <property type="molecule type" value="Genomic_DNA"/>
</dbReference>